<evidence type="ECO:0000313" key="2">
    <source>
        <dbReference type="Proteomes" id="UP000030641"/>
    </source>
</evidence>
<protein>
    <submittedName>
        <fullName evidence="1">Uncharacterized protein</fullName>
    </submittedName>
</protein>
<dbReference type="GeneID" id="25366763"/>
<dbReference type="HOGENOM" id="CLU_2612403_0_0_1"/>
<dbReference type="RefSeq" id="XP_013342896.1">
    <property type="nucleotide sequence ID" value="XM_013487442.1"/>
</dbReference>
<evidence type="ECO:0000313" key="1">
    <source>
        <dbReference type="EMBL" id="KEQ94471.1"/>
    </source>
</evidence>
<keyword evidence="2" id="KW-1185">Reference proteome</keyword>
<gene>
    <name evidence="1" type="ORF">AUEXF2481DRAFT_41062</name>
</gene>
<dbReference type="Proteomes" id="UP000030641">
    <property type="component" value="Unassembled WGS sequence"/>
</dbReference>
<accession>A0A074Z690</accession>
<feature type="non-terminal residue" evidence="1">
    <location>
        <position position="79"/>
    </location>
</feature>
<proteinExistence type="predicted"/>
<dbReference type="InParanoid" id="A0A074Z690"/>
<name>A0A074Z690_AURSE</name>
<organism evidence="1 2">
    <name type="scientific">Aureobasidium subglaciale (strain EXF-2481)</name>
    <name type="common">Aureobasidium pullulans var. subglaciale</name>
    <dbReference type="NCBI Taxonomy" id="1043005"/>
    <lineage>
        <taxon>Eukaryota</taxon>
        <taxon>Fungi</taxon>
        <taxon>Dikarya</taxon>
        <taxon>Ascomycota</taxon>
        <taxon>Pezizomycotina</taxon>
        <taxon>Dothideomycetes</taxon>
        <taxon>Dothideomycetidae</taxon>
        <taxon>Dothideales</taxon>
        <taxon>Saccotheciaceae</taxon>
        <taxon>Aureobasidium</taxon>
    </lineage>
</organism>
<reference evidence="1 2" key="1">
    <citation type="journal article" date="2014" name="BMC Genomics">
        <title>Genome sequencing of four Aureobasidium pullulans varieties: biotechnological potential, stress tolerance, and description of new species.</title>
        <authorList>
            <person name="Gostin Ar C."/>
            <person name="Ohm R.A."/>
            <person name="Kogej T."/>
            <person name="Sonjak S."/>
            <person name="Turk M."/>
            <person name="Zajc J."/>
            <person name="Zalar P."/>
            <person name="Grube M."/>
            <person name="Sun H."/>
            <person name="Han J."/>
            <person name="Sharma A."/>
            <person name="Chiniquy J."/>
            <person name="Ngan C.Y."/>
            <person name="Lipzen A."/>
            <person name="Barry K."/>
            <person name="Grigoriev I.V."/>
            <person name="Gunde-Cimerman N."/>
        </authorList>
    </citation>
    <scope>NUCLEOTIDE SEQUENCE [LARGE SCALE GENOMIC DNA]</scope>
    <source>
        <strain evidence="1 2">EXF-2481</strain>
    </source>
</reference>
<sequence>MRGLHVSGKEQYSKAFDTECLTQQPGCAEHCWYRCTTVVFIGLAQTESFAVDSAKRCTFGKSTIPHKHMGVARGQWQFS</sequence>
<dbReference type="EMBL" id="KL584762">
    <property type="protein sequence ID" value="KEQ94471.1"/>
    <property type="molecule type" value="Genomic_DNA"/>
</dbReference>
<dbReference type="AlphaFoldDB" id="A0A074Z690"/>